<proteinExistence type="predicted"/>
<dbReference type="InterPro" id="IPR008861">
    <property type="entry name" value="GpX-like"/>
</dbReference>
<evidence type="ECO:0000313" key="1">
    <source>
        <dbReference type="EMBL" id="SFR79818.1"/>
    </source>
</evidence>
<dbReference type="EMBL" id="FOZG01000001">
    <property type="protein sequence ID" value="SFR79818.1"/>
    <property type="molecule type" value="Genomic_DNA"/>
</dbReference>
<dbReference type="STRING" id="1166337.SAMN05192580_0468"/>
<sequence length="71" mass="7238">MADTLHAREGDALDGLLARERGLGPEDLGPVLAGNPGLAALGPLLPIGTPVSVPAIVVPAARELPLIQLWD</sequence>
<dbReference type="Proteomes" id="UP000198824">
    <property type="component" value="Unassembled WGS sequence"/>
</dbReference>
<evidence type="ECO:0000313" key="2">
    <source>
        <dbReference type="Proteomes" id="UP000198824"/>
    </source>
</evidence>
<accession>A0A1I6JLF9</accession>
<protein>
    <submittedName>
        <fullName evidence="1">P2-like prophage tail protein X</fullName>
    </submittedName>
</protein>
<name>A0A1I6JLF9_9SPHN</name>
<dbReference type="Pfam" id="PF05489">
    <property type="entry name" value="Phage_tail_X"/>
    <property type="match status" value="1"/>
</dbReference>
<dbReference type="AlphaFoldDB" id="A0A1I6JLF9"/>
<dbReference type="RefSeq" id="WP_093310106.1">
    <property type="nucleotide sequence ID" value="NZ_FOZG01000001.1"/>
</dbReference>
<keyword evidence="2" id="KW-1185">Reference proteome</keyword>
<gene>
    <name evidence="1" type="ORF">SAMN05192580_0468</name>
</gene>
<organism evidence="1 2">
    <name type="scientific">Sphingomonas jatrophae</name>
    <dbReference type="NCBI Taxonomy" id="1166337"/>
    <lineage>
        <taxon>Bacteria</taxon>
        <taxon>Pseudomonadati</taxon>
        <taxon>Pseudomonadota</taxon>
        <taxon>Alphaproteobacteria</taxon>
        <taxon>Sphingomonadales</taxon>
        <taxon>Sphingomonadaceae</taxon>
        <taxon>Sphingomonas</taxon>
    </lineage>
</organism>
<reference evidence="1 2" key="1">
    <citation type="submission" date="2016-10" db="EMBL/GenBank/DDBJ databases">
        <authorList>
            <person name="de Groot N.N."/>
        </authorList>
    </citation>
    <scope>NUCLEOTIDE SEQUENCE [LARGE SCALE GENOMIC DNA]</scope>
    <source>
        <strain evidence="1 2">S5-249</strain>
    </source>
</reference>